<accession>A0A8H4RM82</accession>
<sequence>MQLSCRPAADQHILRSDLFPTQPPPFEVYKVHSMTRDENKHKSSFYLFLRRIKRAYIGQFPSLSKVVKVTLVFCSILDLEYFLFTASQEDRDKVRFLAVHKEYLPIDTTNTTNPITEYEVSICLMDIAIKLPSIQEVSLLVAGEPDEEILEQLDYEAKNHYESAPNQA</sequence>
<gene>
    <name evidence="1" type="ORF">G7Y89_g6717</name>
</gene>
<protein>
    <submittedName>
        <fullName evidence="1">Uncharacterized protein</fullName>
    </submittedName>
</protein>
<dbReference type="Proteomes" id="UP000566819">
    <property type="component" value="Unassembled WGS sequence"/>
</dbReference>
<dbReference type="AlphaFoldDB" id="A0A8H4RM82"/>
<proteinExistence type="predicted"/>
<keyword evidence="2" id="KW-1185">Reference proteome</keyword>
<dbReference type="EMBL" id="JAAMPI010000446">
    <property type="protein sequence ID" value="KAF4631416.1"/>
    <property type="molecule type" value="Genomic_DNA"/>
</dbReference>
<comment type="caution">
    <text evidence="1">The sequence shown here is derived from an EMBL/GenBank/DDBJ whole genome shotgun (WGS) entry which is preliminary data.</text>
</comment>
<reference evidence="1 2" key="1">
    <citation type="submission" date="2020-03" db="EMBL/GenBank/DDBJ databases">
        <title>Draft Genome Sequence of Cudoniella acicularis.</title>
        <authorList>
            <person name="Buettner E."/>
            <person name="Kellner H."/>
        </authorList>
    </citation>
    <scope>NUCLEOTIDE SEQUENCE [LARGE SCALE GENOMIC DNA]</scope>
    <source>
        <strain evidence="1 2">DSM 108380</strain>
    </source>
</reference>
<name>A0A8H4RM82_9HELO</name>
<evidence type="ECO:0000313" key="1">
    <source>
        <dbReference type="EMBL" id="KAF4631416.1"/>
    </source>
</evidence>
<evidence type="ECO:0000313" key="2">
    <source>
        <dbReference type="Proteomes" id="UP000566819"/>
    </source>
</evidence>
<organism evidence="1 2">
    <name type="scientific">Cudoniella acicularis</name>
    <dbReference type="NCBI Taxonomy" id="354080"/>
    <lineage>
        <taxon>Eukaryota</taxon>
        <taxon>Fungi</taxon>
        <taxon>Dikarya</taxon>
        <taxon>Ascomycota</taxon>
        <taxon>Pezizomycotina</taxon>
        <taxon>Leotiomycetes</taxon>
        <taxon>Helotiales</taxon>
        <taxon>Tricladiaceae</taxon>
        <taxon>Cudoniella</taxon>
    </lineage>
</organism>